<dbReference type="InterPro" id="IPR000467">
    <property type="entry name" value="G_patch_dom"/>
</dbReference>
<feature type="compositionally biased region" description="Acidic residues" evidence="4">
    <location>
        <begin position="639"/>
        <end position="659"/>
    </location>
</feature>
<keyword evidence="5" id="KW-0812">Transmembrane</keyword>
<evidence type="ECO:0000256" key="2">
    <source>
        <dbReference type="ARBA" id="ARBA00022741"/>
    </source>
</evidence>
<feature type="transmembrane region" description="Helical" evidence="5">
    <location>
        <begin position="1998"/>
        <end position="2022"/>
    </location>
</feature>
<dbReference type="InterPro" id="IPR018181">
    <property type="entry name" value="Heat_shock_70_CS"/>
</dbReference>
<evidence type="ECO:0000313" key="8">
    <source>
        <dbReference type="EMBL" id="KAF8678432.1"/>
    </source>
</evidence>
<proteinExistence type="inferred from homology"/>
<feature type="region of interest" description="Disordered" evidence="4">
    <location>
        <begin position="64"/>
        <end position="122"/>
    </location>
</feature>
<feature type="compositionally biased region" description="Basic and acidic residues" evidence="4">
    <location>
        <begin position="695"/>
        <end position="708"/>
    </location>
</feature>
<feature type="domain" description="G-patch" evidence="6">
    <location>
        <begin position="989"/>
        <end position="1034"/>
    </location>
</feature>
<feature type="region of interest" description="Disordered" evidence="4">
    <location>
        <begin position="636"/>
        <end position="739"/>
    </location>
</feature>
<sequence length="2074" mass="227575">MPRGHKMKKGRGGRGDHQHTHHDFDFDDDFTTVYDTVAARGHRGRGSARGVFNHMSSVFIPAATRAVPRGASRGSAPSTPARGRGSPTPRGRGDFQPRGRGGPMFRGGTRGNNIPRGRGRGYGYVDRGYASGAEYQSRLLEPIKFVAAESTPRFLFEEDAAEDIFKAEVVDLAQGDGAPTADVVEAAFSTQLEDLRGSEEDTAEGESDFRPQASDQSEHIANNPQRQWSSTGTPFRELPKLDIASAVSLATRLKDAALTPREETFRSATPKPEPPINRNGAATPILSAPITEPDSDSASDSEDVVLFVPTPQTPARPLTPLPLLSTPVQGPAYMLAVSPSPMRPSPLSSSFSPPVYEEQDPKLEPVAEVPKPEPPAKKFDELVPEIILSEVEPQPGHDVEPTTIEPIPAGPAPETDILVVNFEDLSSVMFVDTTPTPVTDIPVRDETLPQGTIYERALGVEPARSPDPTRLHGMEIGSSSQHVTQNTIHGSPAVKQVTISTTQTITETVLSVPDAATPRPATPNFHNMTFKFTPRSTASRDRARARKLPNYHGHRGLGYKFSGKPRVPREGDSDLDWGDNGPPKPEDLLESTSDKESDDDPGMVEDISSADMLNFLKNIEGREWVTMDDINDEQMLRQEDDDDELEVDSEDDSEDEDDLDRALAEAEGDIIESDDDIIAHMVDEDDSDDSDDIDESFRTRLNRLRENTPSRGKNRKKGKKGKKKGKGKARMVDDDSSDDDDFMLPTRGFSKADADEEFLAAIEDQFVGEMFLKRERKRGMISPPLSREYQPGDVAMDLLNVRAIAASRKKNLPPELQAQWERDRQKKAENKRLRAVQRQASALEKAPKRGAGSKASFLFNSNTLTLSVVESRLRSFVANLAQKTMALPAMDKESRRRVHLLAECFTIKTVSKGKGVGRYITLTRTSRTGININENKIRRLVNADNEAIGGGVAEFNKAFYRRVDDGPAKSRIKTHDGEIIGHRAAKIGEDNVGHKLLSKMGWSEGDRIGMSGGLADPLQAIMKRSKLGLGASVVGIDFGNLASKIGVARKGGIDVIVNETSNRATPSLVSFGVKARAMGEAAKTLETSNFKNTVGSLKRLIGRSLSEPEINDVEKQYLNAQLVDVNGTVGVKVNYLGEPTTFSATQLVAMYLGKLRDITSAEIKATPSDVVISVPGWYNDTQRRAVLDAAHIAGLNPLRLINDTTAIALGYGITKSDLPEPDSPRNVVFVDIGHSNYSVAVVAFAKGQLSVKSTAYERNFGGRNIDLVLVKHFAAEFKEKYKIDVMSSPKAVFRLITACEKLKKVLSANAEAPLNVESLMNDVDASSKMTRDQFEELLAEPLSLITVPLEEALLEAGLTPDQVHSIELVGGSTRIPAIRTRIRDYFGSDRQLSATLNADEAVCRGATFACAMLSPVFRVREFTVQDITPYPIKTSWERAPGDAEEDDTELVVFSRGNNIPSTKVLTFYRSAPFELEASYAEPNKVHGQAKIGSFKCNNVAPGANGDPAQIKVKTRLNLHGILSFEGAQLIEEEIVDPEPLPEGAEGEPPKPKKLVKKTDLPVSTKYNSLEPAVLEKYRESELSMHAADKLVADTEDRKNALEEYVYDMRGKLDERLAPFVLPEEKAKILDLAQKAEDWLYSEEGEDASKSAYVERLDALHALGDPVTTRYREWEARPRAAAQLRETIGSYMERVNQPDFAHIDEAERNKVVERCATEQQWLDDKSARQLERPKTSDPILTSAEILKHRDELIYFATPILTKPKPKPQTTETPQGTGTPQPQSGAQSGTQTPNPDAKKEPSEMERWLLSAQITISAAPYSQPQPHSTDIIKMRFPSISVAFALAAGLVSAAPIRVIVVSTNQRVAPISAAPAWAQSIRWGHAAAPAFNSLPPLLQPHSIDDKSWVRVETPVRTGTIRKGGCRGGMRAKTLQIGNKLRVILGLPPIEPHFHGMKNIQATEVTAQPAHHRHHHAHHHTNGETFVYRFSQALASLTPWEGRAVSFVLGCGLGAIMRMFFVFGVLLVRSMRCQRQEQPISLEEDAIIFVADVKEPAEVETLPAYVEKTDTAPQGNNAAN</sequence>
<feature type="compositionally biased region" description="Acidic residues" evidence="4">
    <location>
        <begin position="683"/>
        <end position="694"/>
    </location>
</feature>
<protein>
    <submittedName>
        <fullName evidence="8">Heat shock protein 70</fullName>
    </submittedName>
</protein>
<dbReference type="SUPFAM" id="SSF53067">
    <property type="entry name" value="Actin-like ATPase domain"/>
    <property type="match status" value="2"/>
</dbReference>
<feature type="compositionally biased region" description="Basic and acidic residues" evidence="4">
    <location>
        <begin position="584"/>
        <end position="595"/>
    </location>
</feature>
<keyword evidence="2" id="KW-0547">Nucleotide-binding</keyword>
<name>A0A8H7H5X5_9AGAM</name>
<dbReference type="GO" id="GO:0005524">
    <property type="term" value="F:ATP binding"/>
    <property type="evidence" value="ECO:0007669"/>
    <property type="project" value="UniProtKB-KW"/>
</dbReference>
<dbReference type="Gene3D" id="1.20.1270.10">
    <property type="match status" value="1"/>
</dbReference>
<feature type="compositionally biased region" description="Basic residues" evidence="4">
    <location>
        <begin position="1"/>
        <end position="12"/>
    </location>
</feature>
<dbReference type="FunFam" id="3.30.30.30:FF:000002">
    <property type="entry name" value="Heat shock 70 kDa protein 4"/>
    <property type="match status" value="1"/>
</dbReference>
<accession>A0A8H7H5X5</accession>
<dbReference type="Gene3D" id="3.30.420.40">
    <property type="match status" value="2"/>
</dbReference>
<dbReference type="GO" id="GO:0140662">
    <property type="term" value="F:ATP-dependent protein folding chaperone"/>
    <property type="evidence" value="ECO:0007669"/>
    <property type="project" value="InterPro"/>
</dbReference>
<keyword evidence="5" id="KW-0472">Membrane</keyword>
<feature type="compositionally biased region" description="Low complexity" evidence="4">
    <location>
        <begin position="1766"/>
        <end position="1781"/>
    </location>
</feature>
<feature type="region of interest" description="Disordered" evidence="4">
    <location>
        <begin position="1538"/>
        <end position="1558"/>
    </location>
</feature>
<dbReference type="FunFam" id="1.20.1270.10:FF:000002">
    <property type="entry name" value="Heat shock 70 kDa protein 4"/>
    <property type="match status" value="1"/>
</dbReference>
<dbReference type="PANTHER" id="PTHR45639:SF4">
    <property type="entry name" value="HSC70CB, ISOFORM G"/>
    <property type="match status" value="1"/>
</dbReference>
<gene>
    <name evidence="8" type="ORF">RHS04_05496</name>
</gene>
<dbReference type="PANTHER" id="PTHR45639">
    <property type="entry name" value="HSC70CB, ISOFORM G-RELATED"/>
    <property type="match status" value="1"/>
</dbReference>
<dbReference type="Gene3D" id="3.30.30.30">
    <property type="match status" value="1"/>
</dbReference>
<dbReference type="SUPFAM" id="SSF100934">
    <property type="entry name" value="Heat shock protein 70kD (HSP70), C-terminal subdomain"/>
    <property type="match status" value="2"/>
</dbReference>
<dbReference type="CDD" id="cd24094">
    <property type="entry name" value="ASKHA_NBD_HSP70_ScSse"/>
    <property type="match status" value="1"/>
</dbReference>
<dbReference type="EMBL" id="JACYCC010000039">
    <property type="protein sequence ID" value="KAF8678432.1"/>
    <property type="molecule type" value="Genomic_DNA"/>
</dbReference>
<dbReference type="GO" id="GO:0003676">
    <property type="term" value="F:nucleic acid binding"/>
    <property type="evidence" value="ECO:0007669"/>
    <property type="project" value="UniProtKB-UniRule"/>
</dbReference>
<feature type="compositionally biased region" description="Gly residues" evidence="4">
    <location>
        <begin position="99"/>
        <end position="110"/>
    </location>
</feature>
<feature type="region of interest" description="Disordered" evidence="4">
    <location>
        <begin position="258"/>
        <end position="302"/>
    </location>
</feature>
<feature type="region of interest" description="Disordered" evidence="4">
    <location>
        <begin position="1"/>
        <end position="27"/>
    </location>
</feature>
<feature type="compositionally biased region" description="Polar residues" evidence="4">
    <location>
        <begin position="1782"/>
        <end position="1792"/>
    </location>
</feature>
<dbReference type="Gene3D" id="3.90.640.10">
    <property type="entry name" value="Actin, Chain A, domain 4"/>
    <property type="match status" value="1"/>
</dbReference>
<comment type="caution">
    <text evidence="8">The sequence shown here is derived from an EMBL/GenBank/DDBJ whole genome shotgun (WGS) entry which is preliminary data.</text>
</comment>
<dbReference type="Proteomes" id="UP000650582">
    <property type="component" value="Unassembled WGS sequence"/>
</dbReference>
<dbReference type="InterPro" id="IPR013126">
    <property type="entry name" value="Hsp_70_fam"/>
</dbReference>
<keyword evidence="3" id="KW-0067">ATP-binding</keyword>
<evidence type="ECO:0000256" key="5">
    <source>
        <dbReference type="SAM" id="Phobius"/>
    </source>
</evidence>
<dbReference type="Gene3D" id="3.30.1370.50">
    <property type="entry name" value="R3H-like domain"/>
    <property type="match status" value="1"/>
</dbReference>
<dbReference type="SUPFAM" id="SSF100920">
    <property type="entry name" value="Heat shock protein 70kD (HSP70), peptide-binding domain"/>
    <property type="match status" value="1"/>
</dbReference>
<reference evidence="8" key="1">
    <citation type="submission" date="2020-09" db="EMBL/GenBank/DDBJ databases">
        <title>Comparative genome analyses of four rice-infecting Rhizoctonia solani isolates reveal extensive enrichment of homogalacturonan modification genes.</title>
        <authorList>
            <person name="Lee D.-Y."/>
            <person name="Jeon J."/>
            <person name="Kim K.-T."/>
            <person name="Cheong K."/>
            <person name="Song H."/>
            <person name="Choi G."/>
            <person name="Ko J."/>
            <person name="Opiyo S.O."/>
            <person name="Zuo S."/>
            <person name="Madhav S."/>
            <person name="Lee Y.-H."/>
            <person name="Wang G.-L."/>
        </authorList>
    </citation>
    <scope>NUCLEOTIDE SEQUENCE</scope>
    <source>
        <strain evidence="8">AG1-IA YN-7</strain>
    </source>
</reference>
<dbReference type="Pfam" id="PF01424">
    <property type="entry name" value="R3H"/>
    <property type="match status" value="1"/>
</dbReference>
<dbReference type="GO" id="GO:0005829">
    <property type="term" value="C:cytosol"/>
    <property type="evidence" value="ECO:0007669"/>
    <property type="project" value="TreeGrafter"/>
</dbReference>
<evidence type="ECO:0000313" key="9">
    <source>
        <dbReference type="Proteomes" id="UP000650582"/>
    </source>
</evidence>
<evidence type="ECO:0000259" key="6">
    <source>
        <dbReference type="PROSITE" id="PS50174"/>
    </source>
</evidence>
<feature type="compositionally biased region" description="Acidic residues" evidence="4">
    <location>
        <begin position="293"/>
        <end position="302"/>
    </location>
</feature>
<evidence type="ECO:0000259" key="7">
    <source>
        <dbReference type="PROSITE" id="PS51061"/>
    </source>
</evidence>
<dbReference type="Gene3D" id="2.60.34.10">
    <property type="entry name" value="Substrate Binding Domain Of DNAk, Chain A, domain 1"/>
    <property type="match status" value="1"/>
</dbReference>
<organism evidence="8 9">
    <name type="scientific">Rhizoctonia solani</name>
    <dbReference type="NCBI Taxonomy" id="456999"/>
    <lineage>
        <taxon>Eukaryota</taxon>
        <taxon>Fungi</taxon>
        <taxon>Dikarya</taxon>
        <taxon>Basidiomycota</taxon>
        <taxon>Agaricomycotina</taxon>
        <taxon>Agaricomycetes</taxon>
        <taxon>Cantharellales</taxon>
        <taxon>Ceratobasidiaceae</taxon>
        <taxon>Rhizoctonia</taxon>
    </lineage>
</organism>
<feature type="compositionally biased region" description="Basic residues" evidence="4">
    <location>
        <begin position="712"/>
        <end position="729"/>
    </location>
</feature>
<feature type="compositionally biased region" description="Acidic residues" evidence="4">
    <location>
        <begin position="666"/>
        <end position="676"/>
    </location>
</feature>
<feature type="region of interest" description="Disordered" evidence="4">
    <location>
        <begin position="512"/>
        <end position="605"/>
    </location>
</feature>
<feature type="compositionally biased region" description="Polar residues" evidence="4">
    <location>
        <begin position="213"/>
        <end position="233"/>
    </location>
</feature>
<dbReference type="InterPro" id="IPR043129">
    <property type="entry name" value="ATPase_NBD"/>
</dbReference>
<feature type="domain" description="R3H" evidence="7">
    <location>
        <begin position="863"/>
        <end position="926"/>
    </location>
</feature>
<dbReference type="PROSITE" id="PS51061">
    <property type="entry name" value="R3H"/>
    <property type="match status" value="1"/>
</dbReference>
<dbReference type="Pfam" id="PF00012">
    <property type="entry name" value="HSP70"/>
    <property type="match status" value="1"/>
</dbReference>
<dbReference type="InterPro" id="IPR001374">
    <property type="entry name" value="R3H_dom"/>
</dbReference>
<dbReference type="GO" id="GO:0005634">
    <property type="term" value="C:nucleus"/>
    <property type="evidence" value="ECO:0007669"/>
    <property type="project" value="TreeGrafter"/>
</dbReference>
<dbReference type="InterPro" id="IPR036867">
    <property type="entry name" value="R3H_dom_sf"/>
</dbReference>
<feature type="compositionally biased region" description="Basic residues" evidence="4">
    <location>
        <begin position="543"/>
        <end position="557"/>
    </location>
</feature>
<evidence type="ECO:0000256" key="1">
    <source>
        <dbReference type="ARBA" id="ARBA00007381"/>
    </source>
</evidence>
<comment type="similarity">
    <text evidence="1">Belongs to the heat shock protein 70 family.</text>
</comment>
<dbReference type="InterPro" id="IPR029047">
    <property type="entry name" value="HSP70_peptide-bd_sf"/>
</dbReference>
<dbReference type="CDD" id="cd02325">
    <property type="entry name" value="R3H"/>
    <property type="match status" value="1"/>
</dbReference>
<keyword evidence="8" id="KW-0346">Stress response</keyword>
<dbReference type="SUPFAM" id="SSF82708">
    <property type="entry name" value="R3H domain"/>
    <property type="match status" value="1"/>
</dbReference>
<feature type="region of interest" description="Disordered" evidence="4">
    <location>
        <begin position="195"/>
        <end position="234"/>
    </location>
</feature>
<dbReference type="FunFam" id="3.90.640.10:FF:000004">
    <property type="entry name" value="Heat shock 70 kDa protein 4"/>
    <property type="match status" value="1"/>
</dbReference>
<dbReference type="InterPro" id="IPR029048">
    <property type="entry name" value="HSP70_C_sf"/>
</dbReference>
<feature type="compositionally biased region" description="Basic and acidic residues" evidence="4">
    <location>
        <begin position="13"/>
        <end position="24"/>
    </location>
</feature>
<evidence type="ECO:0000256" key="4">
    <source>
        <dbReference type="SAM" id="MobiDB-lite"/>
    </source>
</evidence>
<feature type="region of interest" description="Disordered" evidence="4">
    <location>
        <begin position="1756"/>
        <end position="1801"/>
    </location>
</feature>
<dbReference type="PRINTS" id="PR00301">
    <property type="entry name" value="HEATSHOCK70"/>
</dbReference>
<dbReference type="FunFam" id="3.30.420.40:FF:000171">
    <property type="entry name" value="Heat shock 70 kDa protein 4"/>
    <property type="match status" value="2"/>
</dbReference>
<dbReference type="SMART" id="SM00443">
    <property type="entry name" value="G_patch"/>
    <property type="match status" value="1"/>
</dbReference>
<dbReference type="Pfam" id="PF01585">
    <property type="entry name" value="G-patch"/>
    <property type="match status" value="1"/>
</dbReference>
<feature type="compositionally biased region" description="Low complexity" evidence="4">
    <location>
        <begin position="80"/>
        <end position="90"/>
    </location>
</feature>
<dbReference type="PROSITE" id="PS50174">
    <property type="entry name" value="G_PATCH"/>
    <property type="match status" value="1"/>
</dbReference>
<dbReference type="PROSITE" id="PS01036">
    <property type="entry name" value="HSP70_3"/>
    <property type="match status" value="1"/>
</dbReference>
<keyword evidence="5" id="KW-1133">Transmembrane helix</keyword>
<evidence type="ECO:0000256" key="3">
    <source>
        <dbReference type="ARBA" id="ARBA00022840"/>
    </source>
</evidence>